<dbReference type="EMBL" id="JACRUL010000002">
    <property type="protein sequence ID" value="MBC5843205.1"/>
    <property type="molecule type" value="Genomic_DNA"/>
</dbReference>
<dbReference type="RefSeq" id="WP_187016896.1">
    <property type="nucleotide sequence ID" value="NZ_JACRUK010000002.1"/>
</dbReference>
<evidence type="ECO:0008006" key="4">
    <source>
        <dbReference type="Google" id="ProtNLM"/>
    </source>
</evidence>
<sequence>MNSKELNIRQDISTDNKLNRIYTQFSELLNELRKKELNKNIERSINESIDNLNSSTLSGTQLTKLVKQKQTAILKQVEKEQKIVPKNYYRTMWMLFGMSGIGLPIGVAFGLSIGNIGLLGLGLPIGMAIGLAIGMSLDKKALNEGRQLDIEIKN</sequence>
<accession>A0A923SEA8</accession>
<evidence type="ECO:0000256" key="1">
    <source>
        <dbReference type="SAM" id="Phobius"/>
    </source>
</evidence>
<dbReference type="AlphaFoldDB" id="A0A923SEA8"/>
<keyword evidence="3" id="KW-1185">Reference proteome</keyword>
<evidence type="ECO:0000313" key="2">
    <source>
        <dbReference type="EMBL" id="MBC5843205.1"/>
    </source>
</evidence>
<feature type="transmembrane region" description="Helical" evidence="1">
    <location>
        <begin position="117"/>
        <end position="137"/>
    </location>
</feature>
<keyword evidence="1" id="KW-0472">Membrane</keyword>
<proteinExistence type="predicted"/>
<organism evidence="2 3">
    <name type="scientific">Flavobacterium muglaense</name>
    <dbReference type="NCBI Taxonomy" id="2764716"/>
    <lineage>
        <taxon>Bacteria</taxon>
        <taxon>Pseudomonadati</taxon>
        <taxon>Bacteroidota</taxon>
        <taxon>Flavobacteriia</taxon>
        <taxon>Flavobacteriales</taxon>
        <taxon>Flavobacteriaceae</taxon>
        <taxon>Flavobacterium</taxon>
    </lineage>
</organism>
<keyword evidence="1" id="KW-0812">Transmembrane</keyword>
<protein>
    <recommendedName>
        <fullName evidence="4">Glycine zipper family protein</fullName>
    </recommendedName>
</protein>
<name>A0A923SEA8_9FLAO</name>
<gene>
    <name evidence="2" type="ORF">H8R25_01965</name>
</gene>
<comment type="caution">
    <text evidence="2">The sequence shown here is derived from an EMBL/GenBank/DDBJ whole genome shotgun (WGS) entry which is preliminary data.</text>
</comment>
<evidence type="ECO:0000313" key="3">
    <source>
        <dbReference type="Proteomes" id="UP000641454"/>
    </source>
</evidence>
<feature type="transmembrane region" description="Helical" evidence="1">
    <location>
        <begin position="92"/>
        <end position="111"/>
    </location>
</feature>
<keyword evidence="1" id="KW-1133">Transmembrane helix</keyword>
<reference evidence="2 3" key="1">
    <citation type="submission" date="2020-08" db="EMBL/GenBank/DDBJ databases">
        <title>Description of novel Flavobacterium F-392 isolate.</title>
        <authorList>
            <person name="Saticioglu I.B."/>
            <person name="Duman M."/>
            <person name="Altun S."/>
        </authorList>
    </citation>
    <scope>NUCLEOTIDE SEQUENCE [LARGE SCALE GENOMIC DNA]</scope>
    <source>
        <strain evidence="2 3">F-392</strain>
    </source>
</reference>
<dbReference type="Proteomes" id="UP000641454">
    <property type="component" value="Unassembled WGS sequence"/>
</dbReference>